<dbReference type="InterPro" id="IPR013976">
    <property type="entry name" value="HDOD"/>
</dbReference>
<keyword evidence="3" id="KW-1185">Reference proteome</keyword>
<dbReference type="EMBL" id="JAVRHX010000001">
    <property type="protein sequence ID" value="MDT0593524.1"/>
    <property type="molecule type" value="Genomic_DNA"/>
</dbReference>
<accession>A0ABU2ZPK1</accession>
<gene>
    <name evidence="2" type="ORF">RM552_01535</name>
</gene>
<organism evidence="2 3">
    <name type="scientific">Glaciecola petra</name>
    <dbReference type="NCBI Taxonomy" id="3075602"/>
    <lineage>
        <taxon>Bacteria</taxon>
        <taxon>Pseudomonadati</taxon>
        <taxon>Pseudomonadota</taxon>
        <taxon>Gammaproteobacteria</taxon>
        <taxon>Alteromonadales</taxon>
        <taxon>Alteromonadaceae</taxon>
        <taxon>Glaciecola</taxon>
    </lineage>
</organism>
<dbReference type="SUPFAM" id="SSF109604">
    <property type="entry name" value="HD-domain/PDEase-like"/>
    <property type="match status" value="1"/>
</dbReference>
<dbReference type="Pfam" id="PF08668">
    <property type="entry name" value="HDOD"/>
    <property type="match status" value="1"/>
</dbReference>
<reference evidence="2 3" key="1">
    <citation type="submission" date="2023-09" db="EMBL/GenBank/DDBJ databases">
        <authorList>
            <person name="Rey-Velasco X."/>
        </authorList>
    </citation>
    <scope>NUCLEOTIDE SEQUENCE [LARGE SCALE GENOMIC DNA]</scope>
    <source>
        <strain evidence="2 3">P117</strain>
    </source>
</reference>
<name>A0ABU2ZPK1_9ALTE</name>
<dbReference type="Proteomes" id="UP001253545">
    <property type="component" value="Unassembled WGS sequence"/>
</dbReference>
<evidence type="ECO:0000259" key="1">
    <source>
        <dbReference type="PROSITE" id="PS51833"/>
    </source>
</evidence>
<evidence type="ECO:0000313" key="2">
    <source>
        <dbReference type="EMBL" id="MDT0593524.1"/>
    </source>
</evidence>
<sequence>MSINPLIKHASKNFTLPDTCIRLRHILDDPKSSLDDIAKVMSVDPNLSAKVLKLANSALFRFPSQVSSISKALSVIGGEAAYNISMAQTANLAFKSVNGACLNFKSFWEKSVCTGIIAKSLYQQIQKRGSERYFVMGIMLNLSELVVADHLDTKYRTYLSNKVNRLPLETQRESLGFCFSHCSGRVLEAWNLPESIYAPMANLSLYPNQQFGLDESILYAAATMADLQLGKELLTRTDVNMQAFQSIGLEGHEYDIILQFAQTEAGKIAQAIG</sequence>
<dbReference type="RefSeq" id="WP_311367033.1">
    <property type="nucleotide sequence ID" value="NZ_JAVRHX010000001.1"/>
</dbReference>
<evidence type="ECO:0000313" key="3">
    <source>
        <dbReference type="Proteomes" id="UP001253545"/>
    </source>
</evidence>
<dbReference type="Gene3D" id="1.10.3210.10">
    <property type="entry name" value="Hypothetical protein af1432"/>
    <property type="match status" value="1"/>
</dbReference>
<protein>
    <submittedName>
        <fullName evidence="2">HDOD domain-containing protein</fullName>
    </submittedName>
</protein>
<dbReference type="PANTHER" id="PTHR33525:SF3">
    <property type="entry name" value="RIBONUCLEASE Y"/>
    <property type="match status" value="1"/>
</dbReference>
<dbReference type="PROSITE" id="PS51833">
    <property type="entry name" value="HDOD"/>
    <property type="match status" value="1"/>
</dbReference>
<comment type="caution">
    <text evidence="2">The sequence shown here is derived from an EMBL/GenBank/DDBJ whole genome shotgun (WGS) entry which is preliminary data.</text>
</comment>
<dbReference type="InterPro" id="IPR052340">
    <property type="entry name" value="RNase_Y/CdgJ"/>
</dbReference>
<dbReference type="PANTHER" id="PTHR33525">
    <property type="match status" value="1"/>
</dbReference>
<proteinExistence type="predicted"/>
<feature type="domain" description="HDOD" evidence="1">
    <location>
        <begin position="13"/>
        <end position="206"/>
    </location>
</feature>